<dbReference type="EMBL" id="LPZR01000191">
    <property type="protein sequence ID" value="KYO50799.1"/>
    <property type="molecule type" value="Genomic_DNA"/>
</dbReference>
<sequence length="619" mass="67622">MADAPASTGPGLPRRSEMTRKAPVDMTRRQNRDTRPARDTRLDRRSGPSLAGRQAHGTAFSRQEATVDMGWGRLIFGQTFDDNRHLADAIRMEEEGKRDVALYLAEPHVLLSLAPQELFLDPSHTYRLWMDRYRPAPPRRRGFTIRRVRTAEEVAEVNRIYAARRMVPVPEDMALAFRRSRTVTQLVAVETASGAIIGTVMGVDHVQAFGDPEGGASLWALAVDPQASLPGVGSALTLHLAGHFLARGRAYMDLSVMHDNAEAIALYEKLGFQRVPVFCVKRKNPINEKLFIGPSPSDALNPYARILVDEARRRGIAVEVLDAARGYFTLTFGGRAITCRESLTELTSAIAMSRCQDKRVTRDVLAEAGLSVPEQVTAADLARAETFLAAHGRVVVKPVDGEQGRGVQVDIRDADTLARACRALSEQGVAGVVETFVEGEDLRIIVIDGEVVAAAIRKPAEITANGTDTVRALIEARSRRRAAATGGESRIPMDAETERAVTEAGWTMDDVPPAGEVIRVRKTANLHTGGTIHDVTAELHPALAEAAVRAARALDIPVVGLDFMVPAADQPDYWIIEANERAGLANHEPQPTAERFIDFLFPQTATRRRSMPAQAEETA</sequence>
<dbReference type="GO" id="GO:0005737">
    <property type="term" value="C:cytoplasm"/>
    <property type="evidence" value="ECO:0007669"/>
    <property type="project" value="TreeGrafter"/>
</dbReference>
<dbReference type="PANTHER" id="PTHR21621">
    <property type="entry name" value="RIBOSOMAL PROTEIN S6 MODIFICATION PROTEIN"/>
    <property type="match status" value="1"/>
</dbReference>
<dbReference type="SUPFAM" id="SSF56059">
    <property type="entry name" value="Glutathione synthetase ATP-binding domain-like"/>
    <property type="match status" value="1"/>
</dbReference>
<dbReference type="GO" id="GO:0018169">
    <property type="term" value="F:ribosomal S6-glutamic acid ligase activity"/>
    <property type="evidence" value="ECO:0007669"/>
    <property type="project" value="TreeGrafter"/>
</dbReference>
<dbReference type="Pfam" id="PF08443">
    <property type="entry name" value="RimK"/>
    <property type="match status" value="1"/>
</dbReference>
<dbReference type="GO" id="GO:0046872">
    <property type="term" value="F:metal ion binding"/>
    <property type="evidence" value="ECO:0007669"/>
    <property type="project" value="InterPro"/>
</dbReference>
<dbReference type="NCBIfam" id="TIGR03103">
    <property type="entry name" value="trio_acet_GNAT"/>
    <property type="match status" value="1"/>
</dbReference>
<feature type="domain" description="ATP-grasp" evidence="3">
    <location>
        <begin position="362"/>
        <end position="605"/>
    </location>
</feature>
<reference evidence="5 6" key="1">
    <citation type="submission" date="2015-12" db="EMBL/GenBank/DDBJ databases">
        <title>Genome sequence of Tistrella mobilis MCCC 1A02139.</title>
        <authorList>
            <person name="Lu L."/>
            <person name="Lai Q."/>
            <person name="Shao Z."/>
            <person name="Qian P."/>
        </authorList>
    </citation>
    <scope>NUCLEOTIDE SEQUENCE [LARGE SCALE GENOMIC DNA]</scope>
    <source>
        <strain evidence="5 6">MCCC 1A02139</strain>
    </source>
</reference>
<comment type="caution">
    <text evidence="5">The sequence shown here is derived from an EMBL/GenBank/DDBJ whole genome shotgun (WGS) entry which is preliminary data.</text>
</comment>
<evidence type="ECO:0000256" key="2">
    <source>
        <dbReference type="SAM" id="MobiDB-lite"/>
    </source>
</evidence>
<dbReference type="PROSITE" id="PS50975">
    <property type="entry name" value="ATP_GRASP"/>
    <property type="match status" value="1"/>
</dbReference>
<dbReference type="PROSITE" id="PS51186">
    <property type="entry name" value="GNAT"/>
    <property type="match status" value="1"/>
</dbReference>
<proteinExistence type="predicted"/>
<dbReference type="InterPro" id="IPR017534">
    <property type="entry name" value="GNAT-acetyltransferase"/>
</dbReference>
<dbReference type="InterPro" id="IPR000182">
    <property type="entry name" value="GNAT_dom"/>
</dbReference>
<evidence type="ECO:0000313" key="5">
    <source>
        <dbReference type="EMBL" id="KYO50799.1"/>
    </source>
</evidence>
<dbReference type="Pfam" id="PF00583">
    <property type="entry name" value="Acetyltransf_1"/>
    <property type="match status" value="1"/>
</dbReference>
<keyword evidence="1" id="KW-0067">ATP-binding</keyword>
<dbReference type="Gene3D" id="3.30.470.20">
    <property type="entry name" value="ATP-grasp fold, B domain"/>
    <property type="match status" value="2"/>
</dbReference>
<keyword evidence="5" id="KW-0808">Transferase</keyword>
<dbReference type="Gene3D" id="3.40.630.30">
    <property type="match status" value="1"/>
</dbReference>
<feature type="compositionally biased region" description="Basic and acidic residues" evidence="2">
    <location>
        <begin position="14"/>
        <end position="46"/>
    </location>
</feature>
<name>A0A161R0J7_9PROT</name>
<dbReference type="AlphaFoldDB" id="A0A161R0J7"/>
<keyword evidence="1" id="KW-0547">Nucleotide-binding</keyword>
<dbReference type="InterPro" id="IPR011761">
    <property type="entry name" value="ATP-grasp"/>
</dbReference>
<evidence type="ECO:0000259" key="3">
    <source>
        <dbReference type="PROSITE" id="PS50975"/>
    </source>
</evidence>
<dbReference type="GO" id="GO:0016747">
    <property type="term" value="F:acyltransferase activity, transferring groups other than amino-acyl groups"/>
    <property type="evidence" value="ECO:0007669"/>
    <property type="project" value="InterPro"/>
</dbReference>
<feature type="domain" description="N-acetyltransferase" evidence="4">
    <location>
        <begin position="146"/>
        <end position="293"/>
    </location>
</feature>
<dbReference type="InterPro" id="IPR016181">
    <property type="entry name" value="Acyl_CoA_acyltransferase"/>
</dbReference>
<dbReference type="GO" id="GO:0009432">
    <property type="term" value="P:SOS response"/>
    <property type="evidence" value="ECO:0007669"/>
    <property type="project" value="TreeGrafter"/>
</dbReference>
<evidence type="ECO:0000259" key="4">
    <source>
        <dbReference type="PROSITE" id="PS51186"/>
    </source>
</evidence>
<evidence type="ECO:0000256" key="1">
    <source>
        <dbReference type="PROSITE-ProRule" id="PRU00409"/>
    </source>
</evidence>
<accession>A0A161R0J7</accession>
<dbReference type="SUPFAM" id="SSF55729">
    <property type="entry name" value="Acyl-CoA N-acyltransferases (Nat)"/>
    <property type="match status" value="1"/>
</dbReference>
<evidence type="ECO:0000313" key="6">
    <source>
        <dbReference type="Proteomes" id="UP000075787"/>
    </source>
</evidence>
<dbReference type="InterPro" id="IPR013651">
    <property type="entry name" value="ATP-grasp_RimK-type"/>
</dbReference>
<dbReference type="GO" id="GO:0005524">
    <property type="term" value="F:ATP binding"/>
    <property type="evidence" value="ECO:0007669"/>
    <property type="project" value="UniProtKB-UniRule"/>
</dbReference>
<dbReference type="Proteomes" id="UP000075787">
    <property type="component" value="Unassembled WGS sequence"/>
</dbReference>
<feature type="region of interest" description="Disordered" evidence="2">
    <location>
        <begin position="1"/>
        <end position="59"/>
    </location>
</feature>
<dbReference type="OrthoDB" id="9803907at2"/>
<organism evidence="5 6">
    <name type="scientific">Tistrella mobilis</name>
    <dbReference type="NCBI Taxonomy" id="171437"/>
    <lineage>
        <taxon>Bacteria</taxon>
        <taxon>Pseudomonadati</taxon>
        <taxon>Pseudomonadota</taxon>
        <taxon>Alphaproteobacteria</taxon>
        <taxon>Geminicoccales</taxon>
        <taxon>Geminicoccaceae</taxon>
        <taxon>Tistrella</taxon>
    </lineage>
</organism>
<protein>
    <submittedName>
        <fullName evidence="5">GNAT family acetyltransferase</fullName>
    </submittedName>
</protein>
<gene>
    <name evidence="5" type="ORF">AUP44_11355</name>
</gene>
<dbReference type="PANTHER" id="PTHR21621:SF0">
    <property type="entry name" value="BETA-CITRYLGLUTAMATE SYNTHASE B-RELATED"/>
    <property type="match status" value="1"/>
</dbReference>